<keyword evidence="2" id="KW-1185">Reference proteome</keyword>
<protein>
    <submittedName>
        <fullName evidence="1">Uncharacterized protein</fullName>
    </submittedName>
</protein>
<name>D3VD75_XENNA</name>
<dbReference type="Proteomes" id="UP000008075">
    <property type="component" value="Chromosome"/>
</dbReference>
<evidence type="ECO:0000313" key="2">
    <source>
        <dbReference type="Proteomes" id="UP000008075"/>
    </source>
</evidence>
<evidence type="ECO:0000313" key="1">
    <source>
        <dbReference type="EMBL" id="CBJ89941.1"/>
    </source>
</evidence>
<reference evidence="1 2" key="1">
    <citation type="journal article" date="2011" name="PLoS ONE">
        <title>The entomopathogenic bacterial endosymbionts xenorhabdus and photorhabdus: convergent lifestyles from divergent genomes.</title>
        <authorList>
            <person name="Chaston J.M."/>
            <person name="Suen G."/>
            <person name="Tucker S.L."/>
            <person name="Andersen A.W."/>
            <person name="Bhasin A."/>
            <person name="Bode E."/>
            <person name="Bode H.B."/>
            <person name="Brachmann A.O."/>
            <person name="Cowles C.E."/>
            <person name="Cowles K.N."/>
            <person name="Darby C."/>
            <person name="de Leon L."/>
            <person name="Drace K."/>
            <person name="Du Z."/>
            <person name="Givaudan A."/>
            <person name="Herbert Tran E.E."/>
            <person name="Jewell K.A."/>
            <person name="Knack J.J."/>
            <person name="Krasomil-Osterfeld K.C."/>
            <person name="Kukor R."/>
            <person name="Lanois A."/>
            <person name="Latreille P."/>
            <person name="Leimgruber N.K."/>
            <person name="Lipke C.M."/>
            <person name="Liu R."/>
            <person name="Lu X."/>
            <person name="Martens E.C."/>
            <person name="Marri P.R."/>
            <person name="Medigue C."/>
            <person name="Menard M.L."/>
            <person name="Miller N.M."/>
            <person name="Morales-Soto N."/>
            <person name="Norton S."/>
            <person name="Ogier J.C."/>
            <person name="Orchard S.S."/>
            <person name="Park D."/>
            <person name="Park Y."/>
            <person name="Qurollo B.A."/>
            <person name="Sugar D.R."/>
            <person name="Richards G.R."/>
            <person name="Rouy Z."/>
            <person name="Slominski B."/>
            <person name="Slominski K."/>
            <person name="Snyder H."/>
            <person name="Tjaden B.C."/>
            <person name="van der Hoeven R."/>
            <person name="Welch R.D."/>
            <person name="Wheeler C."/>
            <person name="Xiang B."/>
            <person name="Barbazuk B."/>
            <person name="Gaudriault S."/>
            <person name="Goodner B."/>
            <person name="Slater S.C."/>
            <person name="Forst S."/>
            <person name="Goldman B.S."/>
            <person name="Goodrich-Blair H."/>
        </authorList>
    </citation>
    <scope>NUCLEOTIDE SEQUENCE [LARGE SCALE GENOMIC DNA]</scope>
    <source>
        <strain evidence="2">ATCC 19061 / DSM 3370 / CCUG 14189 / LMG 1036 / NCIMB 9965 / AN6</strain>
    </source>
</reference>
<dbReference type="KEGG" id="xne:XNC1_1881"/>
<dbReference type="EMBL" id="FN667742">
    <property type="protein sequence ID" value="CBJ89941.1"/>
    <property type="molecule type" value="Genomic_DNA"/>
</dbReference>
<dbReference type="STRING" id="406817.XNC1_1881"/>
<accession>D3VD75</accession>
<sequence>MFSMKKLSSISSIFQIAALLAALQIENLWGIDSVQIQTVTI</sequence>
<dbReference type="HOGENOM" id="CLU_3335077_0_0_6"/>
<organism evidence="1 2">
    <name type="scientific">Xenorhabdus nematophila (strain ATCC 19061 / DSM 3370 / CCUG 14189 / LMG 1036 / NCIMB 9965 / AN6)</name>
    <dbReference type="NCBI Taxonomy" id="406817"/>
    <lineage>
        <taxon>Bacteria</taxon>
        <taxon>Pseudomonadati</taxon>
        <taxon>Pseudomonadota</taxon>
        <taxon>Gammaproteobacteria</taxon>
        <taxon>Enterobacterales</taxon>
        <taxon>Morganellaceae</taxon>
        <taxon>Xenorhabdus</taxon>
    </lineage>
</organism>
<proteinExistence type="predicted"/>
<gene>
    <name evidence="1" type="ordered locus">XNC1_1881</name>
</gene>
<dbReference type="AlphaFoldDB" id="D3VD75"/>